<dbReference type="Gene3D" id="3.40.30.10">
    <property type="entry name" value="Glutaredoxin"/>
    <property type="match status" value="1"/>
</dbReference>
<dbReference type="Gene3D" id="1.20.1050.10">
    <property type="match status" value="1"/>
</dbReference>
<dbReference type="OrthoDB" id="9811242at2"/>
<protein>
    <submittedName>
        <fullName evidence="2">Glutathione S-transferase</fullName>
    </submittedName>
</protein>
<feature type="domain" description="GST N-terminal" evidence="1">
    <location>
        <begin position="8"/>
        <end position="87"/>
    </location>
</feature>
<reference evidence="2 3" key="1">
    <citation type="submission" date="2016-10" db="EMBL/GenBank/DDBJ databases">
        <authorList>
            <person name="de Groot N.N."/>
        </authorList>
    </citation>
    <scope>NUCLEOTIDE SEQUENCE [LARGE SCALE GENOMIC DNA]</scope>
    <source>
        <strain evidence="2 3">CGMCC 1.10267</strain>
    </source>
</reference>
<dbReference type="InterPro" id="IPR036282">
    <property type="entry name" value="Glutathione-S-Trfase_C_sf"/>
</dbReference>
<dbReference type="InterPro" id="IPR004045">
    <property type="entry name" value="Glutathione_S-Trfase_N"/>
</dbReference>
<evidence type="ECO:0000259" key="1">
    <source>
        <dbReference type="PROSITE" id="PS50404"/>
    </source>
</evidence>
<proteinExistence type="predicted"/>
<dbReference type="InterPro" id="IPR040079">
    <property type="entry name" value="Glutathione_S-Trfase"/>
</dbReference>
<gene>
    <name evidence="2" type="ORF">SAMN04487974_103116</name>
</gene>
<dbReference type="STRING" id="440168.SAMN04487974_103116"/>
<dbReference type="PANTHER" id="PTHR44051">
    <property type="entry name" value="GLUTATHIONE S-TRANSFERASE-RELATED"/>
    <property type="match status" value="1"/>
</dbReference>
<evidence type="ECO:0000313" key="2">
    <source>
        <dbReference type="EMBL" id="SDG47841.1"/>
    </source>
</evidence>
<dbReference type="SUPFAM" id="SSF52833">
    <property type="entry name" value="Thioredoxin-like"/>
    <property type="match status" value="1"/>
</dbReference>
<keyword evidence="2" id="KW-0808">Transferase</keyword>
<dbReference type="SFLD" id="SFLDG00358">
    <property type="entry name" value="Main_(cytGST)"/>
    <property type="match status" value="1"/>
</dbReference>
<dbReference type="EMBL" id="FNCS01000003">
    <property type="protein sequence ID" value="SDG47841.1"/>
    <property type="molecule type" value="Genomic_DNA"/>
</dbReference>
<dbReference type="Proteomes" id="UP000199495">
    <property type="component" value="Unassembled WGS sequence"/>
</dbReference>
<accession>A0A1G7UKU4</accession>
<dbReference type="CDD" id="cd03046">
    <property type="entry name" value="GST_N_GTT1_like"/>
    <property type="match status" value="1"/>
</dbReference>
<dbReference type="CDD" id="cd03207">
    <property type="entry name" value="GST_C_8"/>
    <property type="match status" value="1"/>
</dbReference>
<dbReference type="AlphaFoldDB" id="A0A1G7UKU4"/>
<name>A0A1G7UKU4_9HYPH</name>
<dbReference type="InterPro" id="IPR036249">
    <property type="entry name" value="Thioredoxin-like_sf"/>
</dbReference>
<sequence length="220" mass="24671">MTITITAFEASPDQGRGLARDMRVRWALEEAGLAYRVELVSFAQMKQAPYLRQQPFGQIPVYREDDLTLFETGAIVFHIAQHHGALLPAAPDARARAITWMFAALNTVEPPIIEREQAHFTVGSRPWFSELTAVMDERARVRLAQLSDHLGDGAWLDGDFSAADLLMVLVLRRIEGDGILEAFPNLIAYVARGESRPAYQRAYAAQEKVYTDRVSQDLRG</sequence>
<organism evidence="2 3">
    <name type="scientific">Pelagibacterium luteolum</name>
    <dbReference type="NCBI Taxonomy" id="440168"/>
    <lineage>
        <taxon>Bacteria</taxon>
        <taxon>Pseudomonadati</taxon>
        <taxon>Pseudomonadota</taxon>
        <taxon>Alphaproteobacteria</taxon>
        <taxon>Hyphomicrobiales</taxon>
        <taxon>Devosiaceae</taxon>
        <taxon>Pelagibacterium</taxon>
    </lineage>
</organism>
<evidence type="ECO:0000313" key="3">
    <source>
        <dbReference type="Proteomes" id="UP000199495"/>
    </source>
</evidence>
<keyword evidence="3" id="KW-1185">Reference proteome</keyword>
<dbReference type="FunFam" id="3.40.30.10:FF:000331">
    <property type="entry name" value="Glutathione S-transferase"/>
    <property type="match status" value="1"/>
</dbReference>
<dbReference type="RefSeq" id="WP_090594047.1">
    <property type="nucleotide sequence ID" value="NZ_FNCS01000003.1"/>
</dbReference>
<dbReference type="GO" id="GO:0016740">
    <property type="term" value="F:transferase activity"/>
    <property type="evidence" value="ECO:0007669"/>
    <property type="project" value="UniProtKB-KW"/>
</dbReference>
<dbReference type="Pfam" id="PF02798">
    <property type="entry name" value="GST_N"/>
    <property type="match status" value="1"/>
</dbReference>
<dbReference type="PANTHER" id="PTHR44051:SF8">
    <property type="entry name" value="GLUTATHIONE S-TRANSFERASE GSTA"/>
    <property type="match status" value="1"/>
</dbReference>
<dbReference type="SUPFAM" id="SSF47616">
    <property type="entry name" value="GST C-terminal domain-like"/>
    <property type="match status" value="1"/>
</dbReference>
<dbReference type="SFLD" id="SFLDS00019">
    <property type="entry name" value="Glutathione_Transferase_(cytos"/>
    <property type="match status" value="1"/>
</dbReference>
<dbReference type="PROSITE" id="PS50404">
    <property type="entry name" value="GST_NTER"/>
    <property type="match status" value="1"/>
</dbReference>